<dbReference type="AlphaFoldDB" id="A0AAV9S5N3"/>
<dbReference type="Proteomes" id="UP001311232">
    <property type="component" value="Unassembled WGS sequence"/>
</dbReference>
<dbReference type="EMBL" id="JAHHUM010000877">
    <property type="protein sequence ID" value="KAK5616656.1"/>
    <property type="molecule type" value="Genomic_DNA"/>
</dbReference>
<accession>A0AAV9S5N3</accession>
<sequence>MPHESETELDVVRQPEHFPQEEDIPVEMVAPSLTPSQHSGTMAQEPQRLRQRHRRPKIFTYDQLGSPACYNRPGSSGEVLARQFAALIGMLLALVEALASRPACLVERGMPCGTVGGQDAGAPVGFGCGVGGVLGPWPTVVAFL</sequence>
<feature type="compositionally biased region" description="Basic and acidic residues" evidence="1">
    <location>
        <begin position="1"/>
        <end position="20"/>
    </location>
</feature>
<keyword evidence="3" id="KW-1185">Reference proteome</keyword>
<feature type="region of interest" description="Disordered" evidence="1">
    <location>
        <begin position="1"/>
        <end position="55"/>
    </location>
</feature>
<feature type="compositionally biased region" description="Polar residues" evidence="1">
    <location>
        <begin position="33"/>
        <end position="44"/>
    </location>
</feature>
<evidence type="ECO:0000313" key="2">
    <source>
        <dbReference type="EMBL" id="KAK5616656.1"/>
    </source>
</evidence>
<name>A0AAV9S5N3_9TELE</name>
<proteinExistence type="predicted"/>
<gene>
    <name evidence="2" type="ORF">CRENBAI_003064</name>
</gene>
<protein>
    <submittedName>
        <fullName evidence="2">Uncharacterized protein</fullName>
    </submittedName>
</protein>
<evidence type="ECO:0000313" key="3">
    <source>
        <dbReference type="Proteomes" id="UP001311232"/>
    </source>
</evidence>
<reference evidence="2 3" key="1">
    <citation type="submission" date="2021-06" db="EMBL/GenBank/DDBJ databases">
        <authorList>
            <person name="Palmer J.M."/>
        </authorList>
    </citation>
    <scope>NUCLEOTIDE SEQUENCE [LARGE SCALE GENOMIC DNA]</scope>
    <source>
        <strain evidence="2 3">MEX-2019</strain>
        <tissue evidence="2">Muscle</tissue>
    </source>
</reference>
<evidence type="ECO:0000256" key="1">
    <source>
        <dbReference type="SAM" id="MobiDB-lite"/>
    </source>
</evidence>
<comment type="caution">
    <text evidence="2">The sequence shown here is derived from an EMBL/GenBank/DDBJ whole genome shotgun (WGS) entry which is preliminary data.</text>
</comment>
<organism evidence="2 3">
    <name type="scientific">Crenichthys baileyi</name>
    <name type="common">White River springfish</name>
    <dbReference type="NCBI Taxonomy" id="28760"/>
    <lineage>
        <taxon>Eukaryota</taxon>
        <taxon>Metazoa</taxon>
        <taxon>Chordata</taxon>
        <taxon>Craniata</taxon>
        <taxon>Vertebrata</taxon>
        <taxon>Euteleostomi</taxon>
        <taxon>Actinopterygii</taxon>
        <taxon>Neopterygii</taxon>
        <taxon>Teleostei</taxon>
        <taxon>Neoteleostei</taxon>
        <taxon>Acanthomorphata</taxon>
        <taxon>Ovalentaria</taxon>
        <taxon>Atherinomorphae</taxon>
        <taxon>Cyprinodontiformes</taxon>
        <taxon>Goodeidae</taxon>
        <taxon>Crenichthys</taxon>
    </lineage>
</organism>